<dbReference type="PROSITE" id="PS51257">
    <property type="entry name" value="PROKAR_LIPOPROTEIN"/>
    <property type="match status" value="1"/>
</dbReference>
<evidence type="ECO:0000313" key="3">
    <source>
        <dbReference type="Proteomes" id="UP000679848"/>
    </source>
</evidence>
<keyword evidence="1" id="KW-0812">Transmembrane</keyword>
<reference evidence="2" key="1">
    <citation type="submission" date="2020-09" db="EMBL/GenBank/DDBJ databases">
        <title>New species isolated from human feces.</title>
        <authorList>
            <person name="Kitahara M."/>
            <person name="Shigeno Y."/>
            <person name="Shime M."/>
            <person name="Matsumoto Y."/>
            <person name="Nakamura S."/>
            <person name="Motooka D."/>
            <person name="Fukuoka S."/>
            <person name="Nishikawa H."/>
            <person name="Benno Y."/>
        </authorList>
    </citation>
    <scope>NUCLEOTIDE SEQUENCE</scope>
    <source>
        <strain evidence="2">MM59</strain>
    </source>
</reference>
<dbReference type="Proteomes" id="UP000679848">
    <property type="component" value="Chromosome"/>
</dbReference>
<protein>
    <submittedName>
        <fullName evidence="2">Uncharacterized protein</fullName>
    </submittedName>
</protein>
<feature type="transmembrane region" description="Helical" evidence="1">
    <location>
        <begin position="12"/>
        <end position="30"/>
    </location>
</feature>
<dbReference type="KEGG" id="pfaa:MM59RIKEN_00610"/>
<accession>A0A810Q905</accession>
<name>A0A810Q905_9FIRM</name>
<evidence type="ECO:0000256" key="1">
    <source>
        <dbReference type="SAM" id="Phobius"/>
    </source>
</evidence>
<feature type="transmembrane region" description="Helical" evidence="1">
    <location>
        <begin position="42"/>
        <end position="60"/>
    </location>
</feature>
<organism evidence="2 3">
    <name type="scientific">Pusillibacter faecalis</name>
    <dbReference type="NCBI Taxonomy" id="2714358"/>
    <lineage>
        <taxon>Bacteria</taxon>
        <taxon>Bacillati</taxon>
        <taxon>Bacillota</taxon>
        <taxon>Clostridia</taxon>
        <taxon>Eubacteriales</taxon>
        <taxon>Oscillospiraceae</taxon>
        <taxon>Pusillibacter</taxon>
    </lineage>
</organism>
<keyword evidence="1" id="KW-0472">Membrane</keyword>
<evidence type="ECO:0000313" key="2">
    <source>
        <dbReference type="EMBL" id="BCK82742.1"/>
    </source>
</evidence>
<proteinExistence type="predicted"/>
<dbReference type="EMBL" id="AP023420">
    <property type="protein sequence ID" value="BCK82742.1"/>
    <property type="molecule type" value="Genomic_DNA"/>
</dbReference>
<keyword evidence="3" id="KW-1185">Reference proteome</keyword>
<keyword evidence="1" id="KW-1133">Transmembrane helix</keyword>
<gene>
    <name evidence="2" type="ORF">MM59RIKEN_00610</name>
</gene>
<sequence length="81" mass="8889">MRNEKKSPSGVHAVWALGGCYLLYLAIQLFRGVVTGTSETPALGIVGGGAFVAAGVWLLYRTWSAYRSAVRRNETEEEDRK</sequence>
<dbReference type="AlphaFoldDB" id="A0A810Q905"/>